<dbReference type="SUPFAM" id="SSF52540">
    <property type="entry name" value="P-loop containing nucleoside triphosphate hydrolases"/>
    <property type="match status" value="1"/>
</dbReference>
<feature type="non-terminal residue" evidence="2">
    <location>
        <position position="1"/>
    </location>
</feature>
<dbReference type="Pfam" id="PF00270">
    <property type="entry name" value="DEAD"/>
    <property type="match status" value="1"/>
</dbReference>
<dbReference type="PANTHER" id="PTHR47962">
    <property type="entry name" value="ATP-DEPENDENT HELICASE LHR-RELATED-RELATED"/>
    <property type="match status" value="1"/>
</dbReference>
<organism evidence="2 3">
    <name type="scientific">Streptomyces lonegramiae</name>
    <dbReference type="NCBI Taxonomy" id="3075524"/>
    <lineage>
        <taxon>Bacteria</taxon>
        <taxon>Bacillati</taxon>
        <taxon>Actinomycetota</taxon>
        <taxon>Actinomycetes</taxon>
        <taxon>Kitasatosporales</taxon>
        <taxon>Streptomycetaceae</taxon>
        <taxon>Streptomyces</taxon>
    </lineage>
</organism>
<accession>A0ABU2XZR7</accession>
<dbReference type="Proteomes" id="UP001180754">
    <property type="component" value="Unassembled WGS sequence"/>
</dbReference>
<dbReference type="InterPro" id="IPR052511">
    <property type="entry name" value="ATP-dep_Helicase"/>
</dbReference>
<dbReference type="PROSITE" id="PS51192">
    <property type="entry name" value="HELICASE_ATP_BIND_1"/>
    <property type="match status" value="1"/>
</dbReference>
<evidence type="ECO:0000259" key="1">
    <source>
        <dbReference type="PROSITE" id="PS51192"/>
    </source>
</evidence>
<dbReference type="RefSeq" id="WP_311731617.1">
    <property type="nucleotide sequence ID" value="NZ_JAVRFD010001062.1"/>
</dbReference>
<evidence type="ECO:0000313" key="3">
    <source>
        <dbReference type="Proteomes" id="UP001180754"/>
    </source>
</evidence>
<reference evidence="2" key="1">
    <citation type="submission" date="2024-05" db="EMBL/GenBank/DDBJ databases">
        <title>30 novel species of actinomycetes from the DSMZ collection.</title>
        <authorList>
            <person name="Nouioui I."/>
        </authorList>
    </citation>
    <scope>NUCLEOTIDE SEQUENCE</scope>
    <source>
        <strain evidence="2">DSM 41529</strain>
    </source>
</reference>
<evidence type="ECO:0000313" key="2">
    <source>
        <dbReference type="EMBL" id="MDT0551409.1"/>
    </source>
</evidence>
<sequence>LAAFLASLDRLAAGPPPAEAKKRCRVLYVSPLKALAVDVERNLRSPLTGIRQESVRLGLPEPEVRVGIRSGDTPPAERRSMVTRPPDILITTPESLFLMLTSSARDALAGVETVILDEVHAVAGTKRGAHLALSL</sequence>
<feature type="domain" description="Helicase ATP-binding" evidence="1">
    <location>
        <begin position="1"/>
        <end position="135"/>
    </location>
</feature>
<dbReference type="InterPro" id="IPR014001">
    <property type="entry name" value="Helicase_ATP-bd"/>
</dbReference>
<keyword evidence="2" id="KW-0347">Helicase</keyword>
<gene>
    <name evidence="2" type="ORF">RND15_53540</name>
</gene>
<protein>
    <submittedName>
        <fullName evidence="2">DEAD/DEAH box helicase</fullName>
    </submittedName>
</protein>
<proteinExistence type="predicted"/>
<dbReference type="Gene3D" id="3.40.50.300">
    <property type="entry name" value="P-loop containing nucleotide triphosphate hydrolases"/>
    <property type="match status" value="1"/>
</dbReference>
<comment type="caution">
    <text evidence="2">The sequence shown here is derived from an EMBL/GenBank/DDBJ whole genome shotgun (WGS) entry which is preliminary data.</text>
</comment>
<dbReference type="PANTHER" id="PTHR47962:SF5">
    <property type="entry name" value="ATP-DEPENDENT HELICASE LHR-RELATED"/>
    <property type="match status" value="1"/>
</dbReference>
<dbReference type="InterPro" id="IPR027417">
    <property type="entry name" value="P-loop_NTPase"/>
</dbReference>
<dbReference type="EMBL" id="JAVRFD010001062">
    <property type="protein sequence ID" value="MDT0551409.1"/>
    <property type="molecule type" value="Genomic_DNA"/>
</dbReference>
<feature type="non-terminal residue" evidence="2">
    <location>
        <position position="135"/>
    </location>
</feature>
<name>A0ABU2XZR7_9ACTN</name>
<keyword evidence="2" id="KW-0067">ATP-binding</keyword>
<keyword evidence="2" id="KW-0378">Hydrolase</keyword>
<keyword evidence="3" id="KW-1185">Reference proteome</keyword>
<dbReference type="GO" id="GO:0004386">
    <property type="term" value="F:helicase activity"/>
    <property type="evidence" value="ECO:0007669"/>
    <property type="project" value="UniProtKB-KW"/>
</dbReference>
<keyword evidence="2" id="KW-0547">Nucleotide-binding</keyword>
<dbReference type="InterPro" id="IPR011545">
    <property type="entry name" value="DEAD/DEAH_box_helicase_dom"/>
</dbReference>